<dbReference type="Proteomes" id="UP000295345">
    <property type="component" value="Unassembled WGS sequence"/>
</dbReference>
<gene>
    <name evidence="1" type="ORF">E1283_24350</name>
</gene>
<evidence type="ECO:0000313" key="1">
    <source>
        <dbReference type="EMBL" id="TDC70747.1"/>
    </source>
</evidence>
<feature type="non-terminal residue" evidence="1">
    <location>
        <position position="1"/>
    </location>
</feature>
<reference evidence="1 2" key="1">
    <citation type="submission" date="2019-03" db="EMBL/GenBank/DDBJ databases">
        <title>Draft genome sequences of novel Actinobacteria.</title>
        <authorList>
            <person name="Sahin N."/>
            <person name="Ay H."/>
            <person name="Saygin H."/>
        </authorList>
    </citation>
    <scope>NUCLEOTIDE SEQUENCE [LARGE SCALE GENOMIC DNA]</scope>
    <source>
        <strain evidence="1 2">DSM 41900</strain>
    </source>
</reference>
<evidence type="ECO:0000313" key="2">
    <source>
        <dbReference type="Proteomes" id="UP000295345"/>
    </source>
</evidence>
<comment type="caution">
    <text evidence="1">The sequence shown here is derived from an EMBL/GenBank/DDBJ whole genome shotgun (WGS) entry which is preliminary data.</text>
</comment>
<dbReference type="AlphaFoldDB" id="A0A4R4T239"/>
<organism evidence="1 2">
    <name type="scientific">Streptomyces hainanensis</name>
    <dbReference type="NCBI Taxonomy" id="402648"/>
    <lineage>
        <taxon>Bacteria</taxon>
        <taxon>Bacillati</taxon>
        <taxon>Actinomycetota</taxon>
        <taxon>Actinomycetes</taxon>
        <taxon>Kitasatosporales</taxon>
        <taxon>Streptomycetaceae</taxon>
        <taxon>Streptomyces</taxon>
    </lineage>
</organism>
<keyword evidence="2" id="KW-1185">Reference proteome</keyword>
<accession>A0A4R4T239</accession>
<name>A0A4R4T239_9ACTN</name>
<proteinExistence type="predicted"/>
<sequence>RPDVVYVPFSDSPPLRWALLWRANNATARVRAFAEAARQLVDDAP</sequence>
<protein>
    <submittedName>
        <fullName evidence="1">LysR family transcriptional regulator</fullName>
    </submittedName>
</protein>
<dbReference type="EMBL" id="SMKI01000299">
    <property type="protein sequence ID" value="TDC70747.1"/>
    <property type="molecule type" value="Genomic_DNA"/>
</dbReference>